<dbReference type="GO" id="GO:0008237">
    <property type="term" value="F:metallopeptidase activity"/>
    <property type="evidence" value="ECO:0007669"/>
    <property type="project" value="UniProtKB-UniRule"/>
</dbReference>
<evidence type="ECO:0000256" key="7">
    <source>
        <dbReference type="ARBA" id="ARBA00022737"/>
    </source>
</evidence>
<dbReference type="Pfam" id="PF00571">
    <property type="entry name" value="CBS"/>
    <property type="match status" value="1"/>
</dbReference>
<evidence type="ECO:0000256" key="17">
    <source>
        <dbReference type="PROSITE-ProRule" id="PRU00703"/>
    </source>
</evidence>
<evidence type="ECO:0000256" key="5">
    <source>
        <dbReference type="ARBA" id="ARBA00022692"/>
    </source>
</evidence>
<organism evidence="19 20">
    <name type="scientific">Streptomyces aidingensis</name>
    <dbReference type="NCBI Taxonomy" id="910347"/>
    <lineage>
        <taxon>Bacteria</taxon>
        <taxon>Bacillati</taxon>
        <taxon>Actinomycetota</taxon>
        <taxon>Actinomycetes</taxon>
        <taxon>Kitasatosporales</taxon>
        <taxon>Streptomycetaceae</taxon>
        <taxon>Streptomyces</taxon>
    </lineage>
</organism>
<comment type="subcellular location">
    <subcellularLocation>
        <location evidence="1 14">Cell membrane</location>
        <topology evidence="1 14">Multi-pass membrane protein</topology>
    </subcellularLocation>
</comment>
<evidence type="ECO:0000256" key="15">
    <source>
        <dbReference type="PIRSR" id="PIRSR006404-1"/>
    </source>
</evidence>
<feature type="domain" description="CBS" evidence="18">
    <location>
        <begin position="251"/>
        <end position="309"/>
    </location>
</feature>
<evidence type="ECO:0000256" key="12">
    <source>
        <dbReference type="ARBA" id="ARBA00023122"/>
    </source>
</evidence>
<evidence type="ECO:0000256" key="14">
    <source>
        <dbReference type="PIRNR" id="PIRNR006404"/>
    </source>
</evidence>
<dbReference type="EMBL" id="FOLM01000009">
    <property type="protein sequence ID" value="SFD06648.1"/>
    <property type="molecule type" value="Genomic_DNA"/>
</dbReference>
<evidence type="ECO:0000256" key="1">
    <source>
        <dbReference type="ARBA" id="ARBA00004651"/>
    </source>
</evidence>
<feature type="binding site" evidence="16">
    <location>
        <position position="165"/>
    </location>
    <ligand>
        <name>Zn(2+)</name>
        <dbReference type="ChEBI" id="CHEBI:29105"/>
        <note>catalytic</note>
    </ligand>
</feature>
<dbReference type="PIRSF" id="PIRSF006404">
    <property type="entry name" value="UCP006404_Pept_M50_CBS"/>
    <property type="match status" value="1"/>
</dbReference>
<evidence type="ECO:0000256" key="9">
    <source>
        <dbReference type="ARBA" id="ARBA00022833"/>
    </source>
</evidence>
<dbReference type="InterPro" id="IPR008915">
    <property type="entry name" value="Peptidase_M50"/>
</dbReference>
<keyword evidence="5 14" id="KW-0812">Transmembrane</keyword>
<dbReference type="InterPro" id="IPR046342">
    <property type="entry name" value="CBS_dom_sf"/>
</dbReference>
<keyword evidence="8 14" id="KW-0378">Hydrolase</keyword>
<evidence type="ECO:0000256" key="10">
    <source>
        <dbReference type="ARBA" id="ARBA00022989"/>
    </source>
</evidence>
<accession>A0A1I1PG80</accession>
<keyword evidence="9 14" id="KW-0862">Zinc</keyword>
<evidence type="ECO:0000313" key="20">
    <source>
        <dbReference type="Proteomes" id="UP000199207"/>
    </source>
</evidence>
<keyword evidence="3 14" id="KW-1003">Cell membrane</keyword>
<evidence type="ECO:0000256" key="6">
    <source>
        <dbReference type="ARBA" id="ARBA00022723"/>
    </source>
</evidence>
<dbReference type="InterPro" id="IPR016483">
    <property type="entry name" value="UCP006404_Pept_M50_CBS"/>
</dbReference>
<proteinExistence type="inferred from homology"/>
<keyword evidence="6 14" id="KW-0479">Metal-binding</keyword>
<keyword evidence="13 14" id="KW-0472">Membrane</keyword>
<reference evidence="19 20" key="1">
    <citation type="submission" date="2016-10" db="EMBL/GenBank/DDBJ databases">
        <authorList>
            <person name="de Groot N.N."/>
        </authorList>
    </citation>
    <scope>NUCLEOTIDE SEQUENCE [LARGE SCALE GENOMIC DNA]</scope>
    <source>
        <strain evidence="19 20">CGMCC 4.5739</strain>
    </source>
</reference>
<dbReference type="PANTHER" id="PTHR39188:SF3">
    <property type="entry name" value="STAGE IV SPORULATION PROTEIN FB"/>
    <property type="match status" value="1"/>
</dbReference>
<feature type="binding site" evidence="16">
    <location>
        <position position="66"/>
    </location>
    <ligand>
        <name>Zn(2+)</name>
        <dbReference type="ChEBI" id="CHEBI:29105"/>
        <note>catalytic</note>
    </ligand>
</feature>
<feature type="domain" description="CBS" evidence="18">
    <location>
        <begin position="315"/>
        <end position="375"/>
    </location>
</feature>
<evidence type="ECO:0000256" key="4">
    <source>
        <dbReference type="ARBA" id="ARBA00022670"/>
    </source>
</evidence>
<evidence type="ECO:0000259" key="18">
    <source>
        <dbReference type="PROSITE" id="PS51371"/>
    </source>
</evidence>
<dbReference type="Pfam" id="PF02163">
    <property type="entry name" value="Peptidase_M50"/>
    <property type="match status" value="2"/>
</dbReference>
<evidence type="ECO:0000256" key="11">
    <source>
        <dbReference type="ARBA" id="ARBA00023049"/>
    </source>
</evidence>
<feature type="transmembrane region" description="Helical" evidence="14">
    <location>
        <begin position="46"/>
        <end position="66"/>
    </location>
</feature>
<feature type="transmembrane region" description="Helical" evidence="14">
    <location>
        <begin position="106"/>
        <end position="130"/>
    </location>
</feature>
<dbReference type="SMART" id="SM00116">
    <property type="entry name" value="CBS"/>
    <property type="match status" value="2"/>
</dbReference>
<feature type="transmembrane region" description="Helical" evidence="14">
    <location>
        <begin position="12"/>
        <end position="34"/>
    </location>
</feature>
<evidence type="ECO:0000256" key="13">
    <source>
        <dbReference type="ARBA" id="ARBA00023136"/>
    </source>
</evidence>
<dbReference type="OrthoDB" id="9781963at2"/>
<dbReference type="CDD" id="cd06164">
    <property type="entry name" value="S2P-M50_SpoIVFB_CBS"/>
    <property type="match status" value="1"/>
</dbReference>
<keyword evidence="20" id="KW-1185">Reference proteome</keyword>
<dbReference type="GO" id="GO:0006508">
    <property type="term" value="P:proteolysis"/>
    <property type="evidence" value="ECO:0007669"/>
    <property type="project" value="UniProtKB-KW"/>
</dbReference>
<keyword evidence="12 17" id="KW-0129">CBS domain</keyword>
<dbReference type="RefSeq" id="WP_093839829.1">
    <property type="nucleotide sequence ID" value="NZ_FOLM01000009.1"/>
</dbReference>
<feature type="binding site" evidence="16">
    <location>
        <position position="70"/>
    </location>
    <ligand>
        <name>Zn(2+)</name>
        <dbReference type="ChEBI" id="CHEBI:29105"/>
        <note>catalytic</note>
    </ligand>
</feature>
<keyword evidence="10 14" id="KW-1133">Transmembrane helix</keyword>
<name>A0A1I1PG80_9ACTN</name>
<evidence type="ECO:0000313" key="19">
    <source>
        <dbReference type="EMBL" id="SFD06648.1"/>
    </source>
</evidence>
<comment type="cofactor">
    <cofactor evidence="14 16">
        <name>Zn(2+)</name>
        <dbReference type="ChEBI" id="CHEBI:29105"/>
    </cofactor>
    <text evidence="14 16">Binds 1 zinc ion per subunit.</text>
</comment>
<keyword evidence="7" id="KW-0677">Repeat</keyword>
<dbReference type="GO" id="GO:0046872">
    <property type="term" value="F:metal ion binding"/>
    <property type="evidence" value="ECO:0007669"/>
    <property type="project" value="UniProtKB-UniRule"/>
</dbReference>
<keyword evidence="11 14" id="KW-0482">Metalloprotease</keyword>
<feature type="active site" evidence="15">
    <location>
        <position position="67"/>
    </location>
</feature>
<dbReference type="PROSITE" id="PS51371">
    <property type="entry name" value="CBS"/>
    <property type="match status" value="2"/>
</dbReference>
<dbReference type="InterPro" id="IPR000644">
    <property type="entry name" value="CBS_dom"/>
</dbReference>
<evidence type="ECO:0000256" key="2">
    <source>
        <dbReference type="ARBA" id="ARBA00007931"/>
    </source>
</evidence>
<keyword evidence="4 14" id="KW-0645">Protease</keyword>
<dbReference type="Gene3D" id="3.10.580.10">
    <property type="entry name" value="CBS-domain"/>
    <property type="match status" value="1"/>
</dbReference>
<dbReference type="GO" id="GO:0005886">
    <property type="term" value="C:plasma membrane"/>
    <property type="evidence" value="ECO:0007669"/>
    <property type="project" value="UniProtKB-SubCell"/>
</dbReference>
<dbReference type="PANTHER" id="PTHR39188">
    <property type="entry name" value="MEMBRANE-ASSOCIATED ZINC METALLOPROTEASE M50B"/>
    <property type="match status" value="1"/>
</dbReference>
<feature type="transmembrane region" description="Helical" evidence="14">
    <location>
        <begin position="206"/>
        <end position="229"/>
    </location>
</feature>
<evidence type="ECO:0000256" key="3">
    <source>
        <dbReference type="ARBA" id="ARBA00022475"/>
    </source>
</evidence>
<gene>
    <name evidence="19" type="ORF">SAMN05421773_10961</name>
</gene>
<protein>
    <recommendedName>
        <fullName evidence="14">Zinc metalloprotease</fullName>
    </recommendedName>
</protein>
<sequence>MRPTLTLGRLAGIRVGVHWSVLVIVVLLAAGLAGRFPEAYPDRPAWEYWAVGVAAALTFMLSLLAHEISHALVARRNGVQADEITLWLLGGVARLRSEAPTPGAELRIAGVGPLVSLAAAVVFGLAAGAAMAADAGGLVVEALAWLSGINLLLAVFNSLPAAPLDGGRLLRAVVWRVTGSPLRATVVATGAGRALGWLLVGAGLFLAFGGAVVGGFWLAIIGLFLIAAATAEGGQARLRELLGGVPVRQAMTPEPTVVPGTLTVRDLLADPRYRYRHSAFPVVDPGGRALGLVTVRDAAAVPAEGAGDTAVSSVMIPVERIPTPGPDDALAGLLPALQESPAHRALVLREGRPVGIVSTSDVSRVTSWLASPGSRRDGR</sequence>
<comment type="similarity">
    <text evidence="2 14">Belongs to the peptidase M50B family.</text>
</comment>
<dbReference type="STRING" id="910347.SAMN05421773_10961"/>
<dbReference type="SUPFAM" id="SSF54631">
    <property type="entry name" value="CBS-domain pair"/>
    <property type="match status" value="1"/>
</dbReference>
<evidence type="ECO:0000256" key="8">
    <source>
        <dbReference type="ARBA" id="ARBA00022801"/>
    </source>
</evidence>
<dbReference type="AlphaFoldDB" id="A0A1I1PG80"/>
<feature type="transmembrane region" description="Helical" evidence="14">
    <location>
        <begin position="142"/>
        <end position="162"/>
    </location>
</feature>
<feature type="transmembrane region" description="Helical" evidence="14">
    <location>
        <begin position="182"/>
        <end position="200"/>
    </location>
</feature>
<dbReference type="Proteomes" id="UP000199207">
    <property type="component" value="Unassembled WGS sequence"/>
</dbReference>
<evidence type="ECO:0000256" key="16">
    <source>
        <dbReference type="PIRSR" id="PIRSR006404-2"/>
    </source>
</evidence>